<organism evidence="9 10">
    <name type="scientific">Trifolium medium</name>
    <dbReference type="NCBI Taxonomy" id="97028"/>
    <lineage>
        <taxon>Eukaryota</taxon>
        <taxon>Viridiplantae</taxon>
        <taxon>Streptophyta</taxon>
        <taxon>Embryophyta</taxon>
        <taxon>Tracheophyta</taxon>
        <taxon>Spermatophyta</taxon>
        <taxon>Magnoliopsida</taxon>
        <taxon>eudicotyledons</taxon>
        <taxon>Gunneridae</taxon>
        <taxon>Pentapetalae</taxon>
        <taxon>rosids</taxon>
        <taxon>fabids</taxon>
        <taxon>Fabales</taxon>
        <taxon>Fabaceae</taxon>
        <taxon>Papilionoideae</taxon>
        <taxon>50 kb inversion clade</taxon>
        <taxon>NPAAA clade</taxon>
        <taxon>Hologalegina</taxon>
        <taxon>IRL clade</taxon>
        <taxon>Trifolieae</taxon>
        <taxon>Trifolium</taxon>
    </lineage>
</organism>
<comment type="caution">
    <text evidence="9">The sequence shown here is derived from an EMBL/GenBank/DDBJ whole genome shotgun (WGS) entry which is preliminary data.</text>
</comment>
<evidence type="ECO:0000256" key="6">
    <source>
        <dbReference type="ARBA" id="ARBA00023002"/>
    </source>
</evidence>
<keyword evidence="6" id="KW-0560">Oxidoreductase</keyword>
<keyword evidence="3" id="KW-0285">Flavoprotein</keyword>
<dbReference type="InterPro" id="IPR010795">
    <property type="entry name" value="Prenylcys_lyase"/>
</dbReference>
<dbReference type="PANTHER" id="PTHR15944:SF0">
    <property type="entry name" value="PRENYLCYSTEINE LYASE DOMAIN-CONTAINING PROTEIN"/>
    <property type="match status" value="1"/>
</dbReference>
<dbReference type="InterPro" id="IPR017046">
    <property type="entry name" value="Prenylcysteine_Oxase1"/>
</dbReference>
<dbReference type="GO" id="GO:0030328">
    <property type="term" value="P:prenylcysteine catabolic process"/>
    <property type="evidence" value="ECO:0007669"/>
    <property type="project" value="InterPro"/>
</dbReference>
<comment type="cofactor">
    <cofactor evidence="1">
        <name>FAD</name>
        <dbReference type="ChEBI" id="CHEBI:57692"/>
    </cofactor>
</comment>
<dbReference type="GO" id="GO:0016829">
    <property type="term" value="F:lyase activity"/>
    <property type="evidence" value="ECO:0007669"/>
    <property type="project" value="UniProtKB-KW"/>
</dbReference>
<evidence type="ECO:0000256" key="3">
    <source>
        <dbReference type="ARBA" id="ARBA00022630"/>
    </source>
</evidence>
<evidence type="ECO:0000256" key="2">
    <source>
        <dbReference type="ARBA" id="ARBA00009967"/>
    </source>
</evidence>
<dbReference type="Gene3D" id="3.50.50.60">
    <property type="entry name" value="FAD/NAD(P)-binding domain"/>
    <property type="match status" value="1"/>
</dbReference>
<comment type="similarity">
    <text evidence="2">Belongs to the prenylcysteine oxidase family.</text>
</comment>
<feature type="domain" description="Prenylcysteine lyase" evidence="8">
    <location>
        <begin position="1"/>
        <end position="108"/>
    </location>
</feature>
<dbReference type="Proteomes" id="UP000265520">
    <property type="component" value="Unassembled WGS sequence"/>
</dbReference>
<dbReference type="EMBL" id="LXQA010011924">
    <property type="protein sequence ID" value="MCH87303.1"/>
    <property type="molecule type" value="Genomic_DNA"/>
</dbReference>
<dbReference type="InterPro" id="IPR036188">
    <property type="entry name" value="FAD/NAD-bd_sf"/>
</dbReference>
<keyword evidence="5" id="KW-0274">FAD</keyword>
<dbReference type="AlphaFoldDB" id="A0A392MJF2"/>
<evidence type="ECO:0000313" key="10">
    <source>
        <dbReference type="Proteomes" id="UP000265520"/>
    </source>
</evidence>
<dbReference type="PANTHER" id="PTHR15944">
    <property type="entry name" value="FARNESYLCYSTEINE LYASE"/>
    <property type="match status" value="1"/>
</dbReference>
<accession>A0A392MJF2</accession>
<dbReference type="Pfam" id="PF07156">
    <property type="entry name" value="Prenylcys_lyase"/>
    <property type="match status" value="1"/>
</dbReference>
<name>A0A392MJF2_9FABA</name>
<sequence length="113" mass="11968">MSGLGGAVSLAGSGGGLWSIEGGNFQMAAGLINRSEVALHLQEEIKSVADLGDYYELNSTKGNSYICDVAVVATPLDELNIQFIPPISIPERKLQHTHATFVRGLLNPVSIDT</sequence>
<keyword evidence="4" id="KW-0732">Signal</keyword>
<evidence type="ECO:0000259" key="8">
    <source>
        <dbReference type="Pfam" id="PF07156"/>
    </source>
</evidence>
<proteinExistence type="inferred from homology"/>
<dbReference type="GO" id="GO:0001735">
    <property type="term" value="F:prenylcysteine oxidase activity"/>
    <property type="evidence" value="ECO:0007669"/>
    <property type="project" value="InterPro"/>
</dbReference>
<evidence type="ECO:0000256" key="7">
    <source>
        <dbReference type="ARBA" id="ARBA00023180"/>
    </source>
</evidence>
<dbReference type="SUPFAM" id="SSF51905">
    <property type="entry name" value="FAD/NAD(P)-binding domain"/>
    <property type="match status" value="1"/>
</dbReference>
<evidence type="ECO:0000313" key="9">
    <source>
        <dbReference type="EMBL" id="MCH87303.1"/>
    </source>
</evidence>
<evidence type="ECO:0000256" key="5">
    <source>
        <dbReference type="ARBA" id="ARBA00022827"/>
    </source>
</evidence>
<dbReference type="GO" id="GO:0030327">
    <property type="term" value="P:prenylated protein catabolic process"/>
    <property type="evidence" value="ECO:0007669"/>
    <property type="project" value="TreeGrafter"/>
</dbReference>
<evidence type="ECO:0000256" key="1">
    <source>
        <dbReference type="ARBA" id="ARBA00001974"/>
    </source>
</evidence>
<keyword evidence="10" id="KW-1185">Reference proteome</keyword>
<protein>
    <submittedName>
        <fullName evidence="9">Farnesylcysteine lyase-like</fullName>
    </submittedName>
</protein>
<reference evidence="9 10" key="1">
    <citation type="journal article" date="2018" name="Front. Plant Sci.">
        <title>Red Clover (Trifolium pratense) and Zigzag Clover (T. medium) - A Picture of Genomic Similarities and Differences.</title>
        <authorList>
            <person name="Dluhosova J."/>
            <person name="Istvanek J."/>
            <person name="Nedelnik J."/>
            <person name="Repkova J."/>
        </authorList>
    </citation>
    <scope>NUCLEOTIDE SEQUENCE [LARGE SCALE GENOMIC DNA]</scope>
    <source>
        <strain evidence="10">cv. 10/8</strain>
        <tissue evidence="9">Leaf</tissue>
    </source>
</reference>
<evidence type="ECO:0000256" key="4">
    <source>
        <dbReference type="ARBA" id="ARBA00022729"/>
    </source>
</evidence>
<keyword evidence="9" id="KW-0456">Lyase</keyword>
<keyword evidence="7" id="KW-0325">Glycoprotein</keyword>
<gene>
    <name evidence="9" type="ORF">A2U01_0008170</name>
</gene>